<protein>
    <submittedName>
        <fullName evidence="1">Uncharacterized protein</fullName>
    </submittedName>
</protein>
<reference evidence="1" key="1">
    <citation type="submission" date="2023-03" db="EMBL/GenBank/DDBJ databases">
        <title>Massive genome expansion in bonnet fungi (Mycena s.s.) driven by repeated elements and novel gene families across ecological guilds.</title>
        <authorList>
            <consortium name="Lawrence Berkeley National Laboratory"/>
            <person name="Harder C.B."/>
            <person name="Miyauchi S."/>
            <person name="Viragh M."/>
            <person name="Kuo A."/>
            <person name="Thoen E."/>
            <person name="Andreopoulos B."/>
            <person name="Lu D."/>
            <person name="Skrede I."/>
            <person name="Drula E."/>
            <person name="Henrissat B."/>
            <person name="Morin E."/>
            <person name="Kohler A."/>
            <person name="Barry K."/>
            <person name="LaButti K."/>
            <person name="Morin E."/>
            <person name="Salamov A."/>
            <person name="Lipzen A."/>
            <person name="Mereny Z."/>
            <person name="Hegedus B."/>
            <person name="Baldrian P."/>
            <person name="Stursova M."/>
            <person name="Weitz H."/>
            <person name="Taylor A."/>
            <person name="Grigoriev I.V."/>
            <person name="Nagy L.G."/>
            <person name="Martin F."/>
            <person name="Kauserud H."/>
        </authorList>
    </citation>
    <scope>NUCLEOTIDE SEQUENCE</scope>
    <source>
        <strain evidence="1">CBHHK188m</strain>
    </source>
</reference>
<name>A0AAD7HDF3_9AGAR</name>
<sequence>MIVLSGLGRHCLPDIVCPYHDYGTGFILSQWAWVLDLLQQMHFTSLVFNFVLPDSFVEGNTWIRGVLRDSQKKNPGKKDQVECTRKSMSRLRQLMIGPEADEKWAAFRVEELQREGKRLYFLLEIEKLFGSEIYTTVWNCDKNIIHKPPASER</sequence>
<evidence type="ECO:0000313" key="2">
    <source>
        <dbReference type="Proteomes" id="UP001215280"/>
    </source>
</evidence>
<gene>
    <name evidence="1" type="ORF">DFH07DRAFT_784991</name>
</gene>
<evidence type="ECO:0000313" key="1">
    <source>
        <dbReference type="EMBL" id="KAJ7718203.1"/>
    </source>
</evidence>
<accession>A0AAD7HDF3</accession>
<organism evidence="1 2">
    <name type="scientific">Mycena maculata</name>
    <dbReference type="NCBI Taxonomy" id="230809"/>
    <lineage>
        <taxon>Eukaryota</taxon>
        <taxon>Fungi</taxon>
        <taxon>Dikarya</taxon>
        <taxon>Basidiomycota</taxon>
        <taxon>Agaricomycotina</taxon>
        <taxon>Agaricomycetes</taxon>
        <taxon>Agaricomycetidae</taxon>
        <taxon>Agaricales</taxon>
        <taxon>Marasmiineae</taxon>
        <taxon>Mycenaceae</taxon>
        <taxon>Mycena</taxon>
    </lineage>
</organism>
<comment type="caution">
    <text evidence="1">The sequence shown here is derived from an EMBL/GenBank/DDBJ whole genome shotgun (WGS) entry which is preliminary data.</text>
</comment>
<dbReference type="Proteomes" id="UP001215280">
    <property type="component" value="Unassembled WGS sequence"/>
</dbReference>
<proteinExistence type="predicted"/>
<keyword evidence="2" id="KW-1185">Reference proteome</keyword>
<dbReference type="EMBL" id="JARJLG010000309">
    <property type="protein sequence ID" value="KAJ7718203.1"/>
    <property type="molecule type" value="Genomic_DNA"/>
</dbReference>
<dbReference type="AlphaFoldDB" id="A0AAD7HDF3"/>